<dbReference type="Pfam" id="PF12838">
    <property type="entry name" value="Fer4_7"/>
    <property type="match status" value="1"/>
</dbReference>
<dbReference type="InterPro" id="IPR009016">
    <property type="entry name" value="Fe_hydrogenase"/>
</dbReference>
<evidence type="ECO:0000256" key="4">
    <source>
        <dbReference type="ARBA" id="ARBA00022723"/>
    </source>
</evidence>
<dbReference type="NCBIfam" id="NF040763">
    <property type="entry name" value="FeFe_hydrog_A6"/>
    <property type="match status" value="1"/>
</dbReference>
<dbReference type="InterPro" id="IPR050340">
    <property type="entry name" value="Cytosolic_Fe-S_CAF"/>
</dbReference>
<dbReference type="Gene3D" id="3.40.50.1780">
    <property type="match status" value="1"/>
</dbReference>
<dbReference type="InterPro" id="IPR001041">
    <property type="entry name" value="2Fe-2S_ferredoxin-type"/>
</dbReference>
<name>A0A348AGI1_9FIRM</name>
<evidence type="ECO:0000256" key="3">
    <source>
        <dbReference type="ARBA" id="ARBA00022714"/>
    </source>
</evidence>
<dbReference type="GO" id="GO:0005506">
    <property type="term" value="F:iron ion binding"/>
    <property type="evidence" value="ECO:0007669"/>
    <property type="project" value="InterPro"/>
</dbReference>
<evidence type="ECO:0000259" key="9">
    <source>
        <dbReference type="PROSITE" id="PS51085"/>
    </source>
</evidence>
<dbReference type="PROSITE" id="PS00641">
    <property type="entry name" value="COMPLEX1_75K_1"/>
    <property type="match status" value="1"/>
</dbReference>
<keyword evidence="2" id="KW-0004">4Fe-4S</keyword>
<sequence length="576" mass="62775">MITLTIDNQTIAVEEGSTILTAAQKLGINIPTLCYLKDINVIGACRICLVEVQGARTLVPACVAPVAEGMVVRTATPEVIQTRKLILELILSDHPMECLTCVRNKNCELQDLAEEFGIKEIRFEGEKTGYPLDTSSPAIQRDPRKCVLCRRCVAVCANVQTVKALTAENRGFNSLIAPAFNENLANMECVQCGQCSLVCPTAAIQEKDDTDKVWAALADPTKHVIVQTAPAVRVQIGELIGGEPGEITTGRMVAGLRRLGFDKVFDTNFSADLTIMEEGNELLERINKGGTLPMITSCSPGWIKFIEHFYPDLLAHLSTCKSPQQMFGALAKTYYAQKIDINPSDIVSVSIMPCTAKKYECTRPEMFSSGYQDVDVVLTTRELGRMFKQARFDLSNLPDEQYDAPLGIGTGAGQIFGTSGGVTEAALRTLSEVVSGKTLDDINFKAVRGLAGVKEATVKVGDLDVKVAITNGLGNARNVLDKIRTGEADYHFIEVMCCPGGCIGGGGAPISCDPAICSKRCDAMYSEDERMELRKSHLNPAVQELYRDFLEKPLGHKSHELLHTHYTPRGHHPQCD</sequence>
<dbReference type="GO" id="GO:0016020">
    <property type="term" value="C:membrane"/>
    <property type="evidence" value="ECO:0007669"/>
    <property type="project" value="InterPro"/>
</dbReference>
<dbReference type="SUPFAM" id="SSF53920">
    <property type="entry name" value="Fe-only hydrogenase"/>
    <property type="match status" value="1"/>
</dbReference>
<proteinExistence type="predicted"/>
<dbReference type="GO" id="GO:0051539">
    <property type="term" value="F:4 iron, 4 sulfur cluster binding"/>
    <property type="evidence" value="ECO:0007669"/>
    <property type="project" value="UniProtKB-KW"/>
</dbReference>
<dbReference type="RefSeq" id="WP_126306713.1">
    <property type="nucleotide sequence ID" value="NZ_AP018449.1"/>
</dbReference>
<dbReference type="EC" id="1.12.1.3" evidence="12"/>
<dbReference type="SUPFAM" id="SSF54292">
    <property type="entry name" value="2Fe-2S ferredoxin-like"/>
    <property type="match status" value="1"/>
</dbReference>
<dbReference type="GO" id="GO:0042773">
    <property type="term" value="P:ATP synthesis coupled electron transport"/>
    <property type="evidence" value="ECO:0007669"/>
    <property type="project" value="InterPro"/>
</dbReference>
<keyword evidence="3" id="KW-0001">2Fe-2S</keyword>
<dbReference type="PROSITE" id="PS51379">
    <property type="entry name" value="4FE4S_FER_2"/>
    <property type="match status" value="2"/>
</dbReference>
<dbReference type="GO" id="GO:0050583">
    <property type="term" value="F:hydrogen dehydrogenase (NADP+) activity"/>
    <property type="evidence" value="ECO:0007669"/>
    <property type="project" value="UniProtKB-EC"/>
</dbReference>
<dbReference type="PROSITE" id="PS00198">
    <property type="entry name" value="4FE4S_FER_1"/>
    <property type="match status" value="1"/>
</dbReference>
<dbReference type="InterPro" id="IPR000283">
    <property type="entry name" value="NADH_UbQ_OxRdtase_75kDa_su_CS"/>
</dbReference>
<dbReference type="InterPro" id="IPR049830">
    <property type="entry name" value="HndD"/>
</dbReference>
<dbReference type="InterPro" id="IPR036010">
    <property type="entry name" value="2Fe-2S_ferredoxin-like_sf"/>
</dbReference>
<dbReference type="InterPro" id="IPR003149">
    <property type="entry name" value="Fe_hydrogenase_ssu"/>
</dbReference>
<dbReference type="NCBIfam" id="TIGR02512">
    <property type="entry name" value="FeFe_hydrog_A"/>
    <property type="match status" value="1"/>
</dbReference>
<evidence type="ECO:0000259" key="11">
    <source>
        <dbReference type="PROSITE" id="PS51839"/>
    </source>
</evidence>
<feature type="domain" description="4Fe-4S ferredoxin-type" evidence="10">
    <location>
        <begin position="137"/>
        <end position="168"/>
    </location>
</feature>
<reference evidence="12 13" key="1">
    <citation type="journal article" date="2018" name="Int. J. Syst. Evol. Microbiol.">
        <title>Methylomusa anaerophila gen. nov., sp. nov., an anaerobic methanol-utilizing bacterium isolated from a microbial fuel cell.</title>
        <authorList>
            <person name="Amano N."/>
            <person name="Yamamuro A."/>
            <person name="Miyahara M."/>
            <person name="Kouzuma A."/>
            <person name="Abe T."/>
            <person name="Watanabe K."/>
        </authorList>
    </citation>
    <scope>NUCLEOTIDE SEQUENCE [LARGE SCALE GENOMIC DNA]</scope>
    <source>
        <strain evidence="12 13">MMFC1</strain>
    </source>
</reference>
<dbReference type="CDD" id="cd00207">
    <property type="entry name" value="fer2"/>
    <property type="match status" value="1"/>
</dbReference>
<dbReference type="PROSITE" id="PS51839">
    <property type="entry name" value="4FE4S_HC3"/>
    <property type="match status" value="1"/>
</dbReference>
<dbReference type="OrthoDB" id="9805142at2"/>
<keyword evidence="13" id="KW-1185">Reference proteome</keyword>
<dbReference type="GO" id="GO:0008901">
    <property type="term" value="F:ferredoxin hydrogenase activity"/>
    <property type="evidence" value="ECO:0007669"/>
    <property type="project" value="InterPro"/>
</dbReference>
<evidence type="ECO:0000256" key="5">
    <source>
        <dbReference type="ARBA" id="ARBA00022737"/>
    </source>
</evidence>
<evidence type="ECO:0000256" key="7">
    <source>
        <dbReference type="ARBA" id="ARBA00023004"/>
    </source>
</evidence>
<evidence type="ECO:0000256" key="6">
    <source>
        <dbReference type="ARBA" id="ARBA00023002"/>
    </source>
</evidence>
<dbReference type="Pfam" id="PF13510">
    <property type="entry name" value="Fer2_4"/>
    <property type="match status" value="1"/>
</dbReference>
<feature type="domain" description="4Fe-4S His(Cys)3-ligated-type" evidence="11">
    <location>
        <begin position="78"/>
        <end position="117"/>
    </location>
</feature>
<dbReference type="Proteomes" id="UP000276437">
    <property type="component" value="Chromosome"/>
</dbReference>
<feature type="domain" description="4Fe-4S ferredoxin-type" evidence="10">
    <location>
        <begin position="176"/>
        <end position="209"/>
    </location>
</feature>
<accession>A0A348AGI1</accession>
<evidence type="ECO:0000256" key="1">
    <source>
        <dbReference type="ARBA" id="ARBA00001966"/>
    </source>
</evidence>
<gene>
    <name evidence="12" type="primary">hndD_2</name>
    <name evidence="12" type="ORF">MAMMFC1_00827</name>
</gene>
<dbReference type="KEGG" id="mana:MAMMFC1_00827"/>
<keyword evidence="8" id="KW-0411">Iron-sulfur</keyword>
<dbReference type="AlphaFoldDB" id="A0A348AGI1"/>
<dbReference type="Pfam" id="PF10588">
    <property type="entry name" value="NADH-G_4Fe-4S_3"/>
    <property type="match status" value="1"/>
</dbReference>
<dbReference type="Gene3D" id="3.10.20.740">
    <property type="match status" value="1"/>
</dbReference>
<evidence type="ECO:0000259" key="10">
    <source>
        <dbReference type="PROSITE" id="PS51379"/>
    </source>
</evidence>
<evidence type="ECO:0000313" key="12">
    <source>
        <dbReference type="EMBL" id="BBB90179.1"/>
    </source>
</evidence>
<keyword evidence="4" id="KW-0479">Metal-binding</keyword>
<dbReference type="InterPro" id="IPR013352">
    <property type="entry name" value="Fe_hydrogenase_subset"/>
</dbReference>
<organism evidence="12 13">
    <name type="scientific">Methylomusa anaerophila</name>
    <dbReference type="NCBI Taxonomy" id="1930071"/>
    <lineage>
        <taxon>Bacteria</taxon>
        <taxon>Bacillati</taxon>
        <taxon>Bacillota</taxon>
        <taxon>Negativicutes</taxon>
        <taxon>Selenomonadales</taxon>
        <taxon>Sporomusaceae</taxon>
        <taxon>Methylomusa</taxon>
    </lineage>
</organism>
<dbReference type="Gene3D" id="3.40.950.10">
    <property type="entry name" value="Fe-only Hydrogenase (Larger Subunit), Chain L, domain 3"/>
    <property type="match status" value="1"/>
</dbReference>
<evidence type="ECO:0000256" key="8">
    <source>
        <dbReference type="ARBA" id="ARBA00023014"/>
    </source>
</evidence>
<keyword evidence="5" id="KW-0677">Repeat</keyword>
<dbReference type="Pfam" id="PF02256">
    <property type="entry name" value="Fe_hyd_SSU"/>
    <property type="match status" value="1"/>
</dbReference>
<dbReference type="InterPro" id="IPR019574">
    <property type="entry name" value="NADH_UbQ_OxRdtase_Gsu_4Fe4S-bd"/>
</dbReference>
<dbReference type="SMART" id="SM00929">
    <property type="entry name" value="NADH-G_4Fe-4S_3"/>
    <property type="match status" value="1"/>
</dbReference>
<dbReference type="InterPro" id="IPR017896">
    <property type="entry name" value="4Fe4S_Fe-S-bd"/>
</dbReference>
<dbReference type="InterPro" id="IPR036991">
    <property type="entry name" value="Fe_hydrogenase_ssu_sf"/>
</dbReference>
<dbReference type="InterPro" id="IPR017900">
    <property type="entry name" value="4Fe4S_Fe_S_CS"/>
</dbReference>
<dbReference type="PROSITE" id="PS51085">
    <property type="entry name" value="2FE2S_FER_2"/>
    <property type="match status" value="1"/>
</dbReference>
<dbReference type="InterPro" id="IPR004108">
    <property type="entry name" value="Fe_hydrogenase_lsu_C"/>
</dbReference>
<dbReference type="GO" id="GO:0051537">
    <property type="term" value="F:2 iron, 2 sulfur cluster binding"/>
    <property type="evidence" value="ECO:0007669"/>
    <property type="project" value="UniProtKB-KW"/>
</dbReference>
<protein>
    <submittedName>
        <fullName evidence="12">NADP-reducing hydrogenase subunit HndC</fullName>
        <ecNumber evidence="12">1.12.1.3</ecNumber>
    </submittedName>
</protein>
<dbReference type="GO" id="GO:0008137">
    <property type="term" value="F:NADH dehydrogenase (ubiquinone) activity"/>
    <property type="evidence" value="ECO:0007669"/>
    <property type="project" value="InterPro"/>
</dbReference>
<keyword evidence="7" id="KW-0408">Iron</keyword>
<evidence type="ECO:0000313" key="13">
    <source>
        <dbReference type="Proteomes" id="UP000276437"/>
    </source>
</evidence>
<dbReference type="PANTHER" id="PTHR11615">
    <property type="entry name" value="NITRATE, FORMATE, IRON DEHYDROGENASE"/>
    <property type="match status" value="1"/>
</dbReference>
<dbReference type="FunFam" id="3.30.70.20:FF:000035">
    <property type="entry name" value="Iron hydrogenase 1"/>
    <property type="match status" value="1"/>
</dbReference>
<keyword evidence="6 12" id="KW-0560">Oxidoreductase</keyword>
<comment type="cofactor">
    <cofactor evidence="1">
        <name>[4Fe-4S] cluster</name>
        <dbReference type="ChEBI" id="CHEBI:49883"/>
    </cofactor>
</comment>
<dbReference type="SUPFAM" id="SSF54862">
    <property type="entry name" value="4Fe-4S ferredoxins"/>
    <property type="match status" value="1"/>
</dbReference>
<dbReference type="FunFam" id="3.10.20.740:FF:000005">
    <property type="entry name" value="NADH:ubiquinone oxidoreductase subunit"/>
    <property type="match status" value="1"/>
</dbReference>
<dbReference type="Pfam" id="PF02906">
    <property type="entry name" value="Fe_hyd_lg_C"/>
    <property type="match status" value="1"/>
</dbReference>
<evidence type="ECO:0000256" key="2">
    <source>
        <dbReference type="ARBA" id="ARBA00022485"/>
    </source>
</evidence>
<dbReference type="Gene3D" id="3.30.70.20">
    <property type="match status" value="1"/>
</dbReference>
<feature type="domain" description="2Fe-2S ferredoxin-type" evidence="9">
    <location>
        <begin position="1"/>
        <end position="78"/>
    </location>
</feature>
<dbReference type="SMART" id="SM00902">
    <property type="entry name" value="Fe_hyd_SSU"/>
    <property type="match status" value="1"/>
</dbReference>
<dbReference type="Gene3D" id="4.10.260.20">
    <property type="entry name" value="Iron hydrogenase, small subunit"/>
    <property type="match status" value="1"/>
</dbReference>
<dbReference type="EMBL" id="AP018449">
    <property type="protein sequence ID" value="BBB90179.1"/>
    <property type="molecule type" value="Genomic_DNA"/>
</dbReference>